<sequence>MNIAFMTVSLPIDEETFQEIQQLSQFVKEIDRCAYAKALNLSLLKKAFSRGFCILAYDENTNALVACITAVDKIGLDTYEWSMLVDPMYRDAGIDETFLSLLSKAFKERRAMGELVALHANDLYGRKILKKYGYTYSFSESTFEAEAEMAEMHHSAYIRPFNELTDLEPLIEIYREAFGDLREESLELIALNKNGPGRVIWVAEMDGEVAGTITTVQEELNQWITSLAVHPRHRRKGIANALLHWAKDFAYRSSIKRVLLDVEMENEEALSVYQKAGFHMSNQLDFYVYGEY</sequence>
<name>A0A540V5B3_9BACL</name>
<evidence type="ECO:0000256" key="2">
    <source>
        <dbReference type="ARBA" id="ARBA00023315"/>
    </source>
</evidence>
<keyword evidence="1 4" id="KW-0808">Transferase</keyword>
<evidence type="ECO:0000313" key="5">
    <source>
        <dbReference type="Proteomes" id="UP000315753"/>
    </source>
</evidence>
<evidence type="ECO:0000313" key="4">
    <source>
        <dbReference type="EMBL" id="TQE91947.1"/>
    </source>
</evidence>
<keyword evidence="5" id="KW-1185">Reference proteome</keyword>
<keyword evidence="2" id="KW-0012">Acyltransferase</keyword>
<dbReference type="GO" id="GO:0016747">
    <property type="term" value="F:acyltransferase activity, transferring groups other than amino-acyl groups"/>
    <property type="evidence" value="ECO:0007669"/>
    <property type="project" value="InterPro"/>
</dbReference>
<dbReference type="Pfam" id="PF00583">
    <property type="entry name" value="Acetyltransf_1"/>
    <property type="match status" value="1"/>
</dbReference>
<dbReference type="Proteomes" id="UP000315753">
    <property type="component" value="Unassembled WGS sequence"/>
</dbReference>
<dbReference type="SUPFAM" id="SSF55729">
    <property type="entry name" value="Acyl-CoA N-acyltransferases (Nat)"/>
    <property type="match status" value="1"/>
</dbReference>
<proteinExistence type="predicted"/>
<dbReference type="CDD" id="cd04301">
    <property type="entry name" value="NAT_SF"/>
    <property type="match status" value="1"/>
</dbReference>
<organism evidence="4 5">
    <name type="scientific">Ureibacillus terrenus</name>
    <dbReference type="NCBI Taxonomy" id="118246"/>
    <lineage>
        <taxon>Bacteria</taxon>
        <taxon>Bacillati</taxon>
        <taxon>Bacillota</taxon>
        <taxon>Bacilli</taxon>
        <taxon>Bacillales</taxon>
        <taxon>Caryophanaceae</taxon>
        <taxon>Ureibacillus</taxon>
    </lineage>
</organism>
<dbReference type="InterPro" id="IPR016181">
    <property type="entry name" value="Acyl_CoA_acyltransferase"/>
</dbReference>
<evidence type="ECO:0000256" key="1">
    <source>
        <dbReference type="ARBA" id="ARBA00022679"/>
    </source>
</evidence>
<dbReference type="AlphaFoldDB" id="A0A540V5B3"/>
<evidence type="ECO:0000259" key="3">
    <source>
        <dbReference type="PROSITE" id="PS51186"/>
    </source>
</evidence>
<reference evidence="4 5" key="1">
    <citation type="submission" date="2019-06" db="EMBL/GenBank/DDBJ databases">
        <title>Genome sequence of Ureibacillus terrenus.</title>
        <authorList>
            <person name="Maclea K.S."/>
            <person name="Simoes M."/>
        </authorList>
    </citation>
    <scope>NUCLEOTIDE SEQUENCE [LARGE SCALE GENOMIC DNA]</scope>
    <source>
        <strain evidence="4 5">ATCC BAA-384</strain>
    </source>
</reference>
<dbReference type="PANTHER" id="PTHR43072:SF51">
    <property type="entry name" value="ABC SUPERFAMILY TRANSPORT PROTEIN"/>
    <property type="match status" value="1"/>
</dbReference>
<dbReference type="PROSITE" id="PS51186">
    <property type="entry name" value="GNAT"/>
    <property type="match status" value="1"/>
</dbReference>
<dbReference type="Gene3D" id="3.40.630.30">
    <property type="match status" value="2"/>
</dbReference>
<dbReference type="OrthoDB" id="7163760at2"/>
<protein>
    <submittedName>
        <fullName evidence="4">GNAT family N-acetyltransferase</fullName>
    </submittedName>
</protein>
<accession>A0A540V5B3</accession>
<feature type="domain" description="N-acetyltransferase" evidence="3">
    <location>
        <begin position="156"/>
        <end position="292"/>
    </location>
</feature>
<comment type="caution">
    <text evidence="4">The sequence shown here is derived from an EMBL/GenBank/DDBJ whole genome shotgun (WGS) entry which is preliminary data.</text>
</comment>
<dbReference type="PANTHER" id="PTHR43072">
    <property type="entry name" value="N-ACETYLTRANSFERASE"/>
    <property type="match status" value="1"/>
</dbReference>
<dbReference type="EMBL" id="VIGD01000002">
    <property type="protein sequence ID" value="TQE91947.1"/>
    <property type="molecule type" value="Genomic_DNA"/>
</dbReference>
<dbReference type="RefSeq" id="WP_141601121.1">
    <property type="nucleotide sequence ID" value="NZ_VIGD01000002.1"/>
</dbReference>
<gene>
    <name evidence="4" type="ORF">FKZ59_02310</name>
</gene>
<dbReference type="InterPro" id="IPR000182">
    <property type="entry name" value="GNAT_dom"/>
</dbReference>